<dbReference type="PANTHER" id="PTHR32347:SF29">
    <property type="entry name" value="UPF0194 MEMBRANE PROTEIN YBHG"/>
    <property type="match status" value="1"/>
</dbReference>
<evidence type="ECO:0000313" key="6">
    <source>
        <dbReference type="EMBL" id="GIG05528.1"/>
    </source>
</evidence>
<feature type="region of interest" description="Disordered" evidence="3">
    <location>
        <begin position="1"/>
        <end position="40"/>
    </location>
</feature>
<evidence type="ECO:0000256" key="1">
    <source>
        <dbReference type="ARBA" id="ARBA00004196"/>
    </source>
</evidence>
<accession>A0A8J3KN05</accession>
<keyword evidence="7" id="KW-1185">Reference proteome</keyword>
<dbReference type="InterPro" id="IPR002477">
    <property type="entry name" value="Peptidoglycan-bd-like"/>
</dbReference>
<sequence>MPGEVHAGRGPEEGAVTETAQLASPNTSTGAAPQRRRRRRGARTTLLVLGALAAGGAAAAAAVGFGGGNGATPPASNLPPATAPVTRQTLQDTQTLDGELGFGPTHSAVNRLNGTVTWLPESGAVVSRGKPLYKIDNTPAVLMYGNVPAYRELRTGDEGTDVKQLEQNLKALGYGGFTVDREFTASTATAVRQWQEDLGLKETGRVEFGRVVFASGQIRVESVEATASAPAQPGAAVLKYTGTVRVVVVQLDVADQRLAKVGAAVRVELPTGGTAEGTVAKAYTVIEAGGQGEEATTKIEAVVSLADQKAVATFNQAAVDVTFTAAERPDVLTVPVSALVALREGGYGVEVVENGASRYLAVQAGLFSGGRVEVSGEGLAEGMTVGIPR</sequence>
<dbReference type="SUPFAM" id="SSF47090">
    <property type="entry name" value="PGBD-like"/>
    <property type="match status" value="1"/>
</dbReference>
<evidence type="ECO:0000256" key="4">
    <source>
        <dbReference type="SAM" id="Phobius"/>
    </source>
</evidence>
<dbReference type="AlphaFoldDB" id="A0A8J3KN05"/>
<dbReference type="GO" id="GO:0030313">
    <property type="term" value="C:cell envelope"/>
    <property type="evidence" value="ECO:0007669"/>
    <property type="project" value="UniProtKB-SubCell"/>
</dbReference>
<dbReference type="Pfam" id="PF01471">
    <property type="entry name" value="PG_binding_1"/>
    <property type="match status" value="1"/>
</dbReference>
<gene>
    <name evidence="6" type="ORF">Cco03nite_22280</name>
</gene>
<dbReference type="EMBL" id="BONI01000015">
    <property type="protein sequence ID" value="GIG05528.1"/>
    <property type="molecule type" value="Genomic_DNA"/>
</dbReference>
<keyword evidence="4" id="KW-0812">Transmembrane</keyword>
<dbReference type="InterPro" id="IPR050465">
    <property type="entry name" value="UPF0194_transport"/>
</dbReference>
<feature type="compositionally biased region" description="Polar residues" evidence="3">
    <location>
        <begin position="18"/>
        <end position="28"/>
    </location>
</feature>
<dbReference type="InterPro" id="IPR036365">
    <property type="entry name" value="PGBD-like_sf"/>
</dbReference>
<comment type="subcellular location">
    <subcellularLocation>
        <location evidence="1">Cell envelope</location>
    </subcellularLocation>
</comment>
<evidence type="ECO:0000259" key="5">
    <source>
        <dbReference type="Pfam" id="PF01471"/>
    </source>
</evidence>
<keyword evidence="2" id="KW-0175">Coiled coil</keyword>
<comment type="caution">
    <text evidence="6">The sequence shown here is derived from an EMBL/GenBank/DDBJ whole genome shotgun (WGS) entry which is preliminary data.</text>
</comment>
<reference evidence="6 7" key="1">
    <citation type="submission" date="2021-01" db="EMBL/GenBank/DDBJ databases">
        <title>Whole genome shotgun sequence of Catellatospora coxensis NBRC 107359.</title>
        <authorList>
            <person name="Komaki H."/>
            <person name="Tamura T."/>
        </authorList>
    </citation>
    <scope>NUCLEOTIDE SEQUENCE [LARGE SCALE GENOMIC DNA]</scope>
    <source>
        <strain evidence="6 7">NBRC 107359</strain>
    </source>
</reference>
<evidence type="ECO:0000256" key="3">
    <source>
        <dbReference type="SAM" id="MobiDB-lite"/>
    </source>
</evidence>
<name>A0A8J3KN05_9ACTN</name>
<dbReference type="Proteomes" id="UP000630887">
    <property type="component" value="Unassembled WGS sequence"/>
</dbReference>
<organism evidence="6 7">
    <name type="scientific">Catellatospora coxensis</name>
    <dbReference type="NCBI Taxonomy" id="310354"/>
    <lineage>
        <taxon>Bacteria</taxon>
        <taxon>Bacillati</taxon>
        <taxon>Actinomycetota</taxon>
        <taxon>Actinomycetes</taxon>
        <taxon>Micromonosporales</taxon>
        <taxon>Micromonosporaceae</taxon>
        <taxon>Catellatospora</taxon>
    </lineage>
</organism>
<feature type="compositionally biased region" description="Basic and acidic residues" evidence="3">
    <location>
        <begin position="1"/>
        <end position="12"/>
    </location>
</feature>
<proteinExistence type="predicted"/>
<dbReference type="PANTHER" id="PTHR32347">
    <property type="entry name" value="EFFLUX SYSTEM COMPONENT YKNX-RELATED"/>
    <property type="match status" value="1"/>
</dbReference>
<feature type="transmembrane region" description="Helical" evidence="4">
    <location>
        <begin position="45"/>
        <end position="67"/>
    </location>
</feature>
<dbReference type="Gene3D" id="2.40.420.20">
    <property type="match status" value="1"/>
</dbReference>
<keyword evidence="4" id="KW-1133">Transmembrane helix</keyword>
<protein>
    <submittedName>
        <fullName evidence="6">Peptidoglycan-binding protein</fullName>
    </submittedName>
</protein>
<evidence type="ECO:0000313" key="7">
    <source>
        <dbReference type="Proteomes" id="UP000630887"/>
    </source>
</evidence>
<keyword evidence="4" id="KW-0472">Membrane</keyword>
<dbReference type="Gene3D" id="1.10.101.10">
    <property type="entry name" value="PGBD-like superfamily/PGBD"/>
    <property type="match status" value="1"/>
</dbReference>
<dbReference type="InterPro" id="IPR036366">
    <property type="entry name" value="PGBDSf"/>
</dbReference>
<evidence type="ECO:0000256" key="2">
    <source>
        <dbReference type="ARBA" id="ARBA00023054"/>
    </source>
</evidence>
<feature type="domain" description="Peptidoglycan binding-like" evidence="5">
    <location>
        <begin position="159"/>
        <end position="206"/>
    </location>
</feature>